<dbReference type="AlphaFoldDB" id="A0A1L5NFQ1"/>
<organism evidence="1 2">
    <name type="scientific">Rhizobium gallicum</name>
    <dbReference type="NCBI Taxonomy" id="56730"/>
    <lineage>
        <taxon>Bacteria</taxon>
        <taxon>Pseudomonadati</taxon>
        <taxon>Pseudomonadota</taxon>
        <taxon>Alphaproteobacteria</taxon>
        <taxon>Hyphomicrobiales</taxon>
        <taxon>Rhizobiaceae</taxon>
        <taxon>Rhizobium/Agrobacterium group</taxon>
        <taxon>Rhizobium</taxon>
    </lineage>
</organism>
<sequence length="216" mass="25116">MRSSFRYLFVWRTRYHGTATFQPLGYVYESGIDTLRDSYLTASDTLQKRIEETTKALAGYQADQENGGEWIGERDPEEGYVIWDQEKVFEFEIEAANEAVGELRKAFALAAYHYWERKLRTYCKQPSGNHDDLVKAAVKEGYLISPNLDRVRRLANTLKHNNDSAGTKLLAVWPQVFWSLFKQRPNMDWYYAIVLSNDHLEEIFDAVRDSGPQTKL</sequence>
<reference evidence="1 2" key="1">
    <citation type="submission" date="2016-09" db="EMBL/GenBank/DDBJ databases">
        <title>The complete genome sequences of Rhizobium gallicum, symbiovars gallicum and phaseoli, symbionts associated to common bean (Phaseolus vulgaris).</title>
        <authorList>
            <person name="Bustos P."/>
            <person name="Santamaria R.I."/>
            <person name="Perez-Carrascal O.M."/>
            <person name="Juarez S."/>
            <person name="Lozano L."/>
            <person name="Martinez-Flores I."/>
            <person name="Martinez-Romero E."/>
            <person name="Cevallos M."/>
            <person name="Romero D."/>
            <person name="Davila G."/>
            <person name="Gonzalez V."/>
        </authorList>
    </citation>
    <scope>NUCLEOTIDE SEQUENCE [LARGE SCALE GENOMIC DNA]</scope>
    <source>
        <strain evidence="1 2">IE4872</strain>
    </source>
</reference>
<evidence type="ECO:0000313" key="2">
    <source>
        <dbReference type="Proteomes" id="UP000184749"/>
    </source>
</evidence>
<accession>A0A1L5NFQ1</accession>
<dbReference type="Proteomes" id="UP000184749">
    <property type="component" value="Chromosome"/>
</dbReference>
<name>A0A1L5NFQ1_9HYPH</name>
<protein>
    <submittedName>
        <fullName evidence="1">Uncharacterized protein</fullName>
    </submittedName>
</protein>
<evidence type="ECO:0000313" key="1">
    <source>
        <dbReference type="EMBL" id="APO66742.1"/>
    </source>
</evidence>
<gene>
    <name evidence="1" type="ORF">IE4872_CH01091</name>
</gene>
<dbReference type="EMBL" id="CP017101">
    <property type="protein sequence ID" value="APO66742.1"/>
    <property type="molecule type" value="Genomic_DNA"/>
</dbReference>
<proteinExistence type="predicted"/>